<evidence type="ECO:0000256" key="6">
    <source>
        <dbReference type="RuleBase" id="RU367044"/>
    </source>
</evidence>
<reference evidence="8" key="1">
    <citation type="submission" date="2023-05" db="EMBL/GenBank/DDBJ databases">
        <title>Genome and transcriptome analyses reveal genes involved in the formation of fine ridges on petal epidermal cells in Hibiscus trionum.</title>
        <authorList>
            <person name="Koshimizu S."/>
            <person name="Masuda S."/>
            <person name="Ishii T."/>
            <person name="Shirasu K."/>
            <person name="Hoshino A."/>
            <person name="Arita M."/>
        </authorList>
    </citation>
    <scope>NUCLEOTIDE SEQUENCE</scope>
    <source>
        <strain evidence="8">Hamamatsu line</strain>
    </source>
</reference>
<dbReference type="AlphaFoldDB" id="A0A9W7LWC4"/>
<dbReference type="PANTHER" id="PTHR31232:SF164">
    <property type="entry name" value="S-PROTEIN HOMOLOG"/>
    <property type="match status" value="1"/>
</dbReference>
<accession>A0A9W7LWC4</accession>
<dbReference type="Proteomes" id="UP001165190">
    <property type="component" value="Unassembled WGS sequence"/>
</dbReference>
<dbReference type="PANTHER" id="PTHR31232">
    <property type="match status" value="1"/>
</dbReference>
<comment type="similarity">
    <text evidence="2 6">Belongs to the plant self-incompatibility (S1) protein family.</text>
</comment>
<dbReference type="EMBL" id="BSYR01000014">
    <property type="protein sequence ID" value="GMI77480.1"/>
    <property type="molecule type" value="Genomic_DNA"/>
</dbReference>
<comment type="caution">
    <text evidence="8">The sequence shown here is derived from an EMBL/GenBank/DDBJ whole genome shotgun (WGS) entry which is preliminary data.</text>
</comment>
<evidence type="ECO:0000256" key="3">
    <source>
        <dbReference type="ARBA" id="ARBA00022471"/>
    </source>
</evidence>
<dbReference type="EMBL" id="BSYR01000014">
    <property type="protein sequence ID" value="GMI77478.1"/>
    <property type="molecule type" value="Genomic_DNA"/>
</dbReference>
<gene>
    <name evidence="7" type="ORF">HRI_001417100</name>
    <name evidence="8" type="ORF">HRI_001417300</name>
</gene>
<dbReference type="Pfam" id="PF05938">
    <property type="entry name" value="Self-incomp_S1"/>
    <property type="match status" value="1"/>
</dbReference>
<comment type="subcellular location">
    <subcellularLocation>
        <location evidence="1 6">Secreted</location>
    </subcellularLocation>
</comment>
<dbReference type="GO" id="GO:0005576">
    <property type="term" value="C:extracellular region"/>
    <property type="evidence" value="ECO:0007669"/>
    <property type="project" value="UniProtKB-SubCell"/>
</dbReference>
<proteinExistence type="inferred from homology"/>
<evidence type="ECO:0000256" key="2">
    <source>
        <dbReference type="ARBA" id="ARBA00005581"/>
    </source>
</evidence>
<evidence type="ECO:0000256" key="5">
    <source>
        <dbReference type="ARBA" id="ARBA00022729"/>
    </source>
</evidence>
<evidence type="ECO:0000313" key="9">
    <source>
        <dbReference type="Proteomes" id="UP001165190"/>
    </source>
</evidence>
<keyword evidence="4 6" id="KW-0964">Secreted</keyword>
<protein>
    <recommendedName>
        <fullName evidence="6">S-protein homolog</fullName>
    </recommendedName>
</protein>
<keyword evidence="3 6" id="KW-0713">Self-incompatibility</keyword>
<dbReference type="OrthoDB" id="1841900at2759"/>
<name>A0A9W7LWC4_HIBTR</name>
<organism evidence="8 9">
    <name type="scientific">Hibiscus trionum</name>
    <name type="common">Flower of an hour</name>
    <dbReference type="NCBI Taxonomy" id="183268"/>
    <lineage>
        <taxon>Eukaryota</taxon>
        <taxon>Viridiplantae</taxon>
        <taxon>Streptophyta</taxon>
        <taxon>Embryophyta</taxon>
        <taxon>Tracheophyta</taxon>
        <taxon>Spermatophyta</taxon>
        <taxon>Magnoliopsida</taxon>
        <taxon>eudicotyledons</taxon>
        <taxon>Gunneridae</taxon>
        <taxon>Pentapetalae</taxon>
        <taxon>rosids</taxon>
        <taxon>malvids</taxon>
        <taxon>Malvales</taxon>
        <taxon>Malvaceae</taxon>
        <taxon>Malvoideae</taxon>
        <taxon>Hibiscus</taxon>
    </lineage>
</organism>
<feature type="chain" id="PRO_5041476908" description="S-protein homolog" evidence="6">
    <location>
        <begin position="26"/>
        <end position="144"/>
    </location>
</feature>
<dbReference type="InterPro" id="IPR010264">
    <property type="entry name" value="Self-incomp_S1"/>
</dbReference>
<feature type="signal peptide" evidence="6">
    <location>
        <begin position="1"/>
        <end position="25"/>
    </location>
</feature>
<keyword evidence="5 6" id="KW-0732">Signal</keyword>
<evidence type="ECO:0000313" key="7">
    <source>
        <dbReference type="EMBL" id="GMI77478.1"/>
    </source>
</evidence>
<evidence type="ECO:0000256" key="1">
    <source>
        <dbReference type="ARBA" id="ARBA00004613"/>
    </source>
</evidence>
<keyword evidence="9" id="KW-1185">Reference proteome</keyword>
<evidence type="ECO:0000256" key="4">
    <source>
        <dbReference type="ARBA" id="ARBA00022525"/>
    </source>
</evidence>
<evidence type="ECO:0000313" key="8">
    <source>
        <dbReference type="EMBL" id="GMI77480.1"/>
    </source>
</evidence>
<sequence length="144" mass="16893">MGNLKGVALSLLFTSFVLHLPFAESDWFINYHIHVTNDLPLLKSPPNQPNLFLHCKSKNKDLGERGMVKGQDYTWDTKVNFLRTTLFFCKARWVGHKTRSFDAFVTDRDEMPCRHYHNSCMWSVRDDGIYFSKNNATWGNVYPW</sequence>
<dbReference type="GO" id="GO:0060320">
    <property type="term" value="P:rejection of self pollen"/>
    <property type="evidence" value="ECO:0007669"/>
    <property type="project" value="UniProtKB-KW"/>
</dbReference>